<gene>
    <name evidence="1" type="ORF">EDD42_2787</name>
</gene>
<reference evidence="1 2" key="1">
    <citation type="submission" date="2018-11" db="EMBL/GenBank/DDBJ databases">
        <title>Sequencing the genomes of 1000 actinobacteria strains.</title>
        <authorList>
            <person name="Klenk H.-P."/>
        </authorList>
    </citation>
    <scope>NUCLEOTIDE SEQUENCE [LARGE SCALE GENOMIC DNA]</scope>
    <source>
        <strain evidence="1 2">DSM 14012</strain>
    </source>
</reference>
<sequence length="196" mass="22493">MKTNITFSVQAQWRDADGTLVKSDWINVTKLEQQAVPGHAEPSRIQKSSWNAMLAYNARYLALDAQQREIVRDTFIQRADGGGYRAQSAESLIADLDAVSTTPGSGQGDVVRFLRYDYMLKEYATAFSTAYFEQDVERVRWRIDRTRPNDFDNRFSEEQQFDDTAVTFGWRHVDDVIDPETLAVYRDVVTRYGGAR</sequence>
<proteinExistence type="predicted"/>
<dbReference type="InterPro" id="IPR043857">
    <property type="entry name" value="DUF5819"/>
</dbReference>
<name>A0A3N2C599_9MICO</name>
<dbReference type="EMBL" id="RKHL01000001">
    <property type="protein sequence ID" value="ROR82693.1"/>
    <property type="molecule type" value="Genomic_DNA"/>
</dbReference>
<organism evidence="1 2">
    <name type="scientific">Plantibacter flavus</name>
    <dbReference type="NCBI Taxonomy" id="150123"/>
    <lineage>
        <taxon>Bacteria</taxon>
        <taxon>Bacillati</taxon>
        <taxon>Actinomycetota</taxon>
        <taxon>Actinomycetes</taxon>
        <taxon>Micrococcales</taxon>
        <taxon>Microbacteriaceae</taxon>
        <taxon>Plantibacter</taxon>
    </lineage>
</organism>
<accession>A0A3N2C599</accession>
<protein>
    <submittedName>
        <fullName evidence="1">Uncharacterized protein</fullName>
    </submittedName>
</protein>
<keyword evidence="2" id="KW-1185">Reference proteome</keyword>
<evidence type="ECO:0000313" key="1">
    <source>
        <dbReference type="EMBL" id="ROR82693.1"/>
    </source>
</evidence>
<evidence type="ECO:0000313" key="2">
    <source>
        <dbReference type="Proteomes" id="UP000266915"/>
    </source>
</evidence>
<dbReference type="Pfam" id="PF19136">
    <property type="entry name" value="DUF5819"/>
    <property type="match status" value="1"/>
</dbReference>
<comment type="caution">
    <text evidence="1">The sequence shown here is derived from an EMBL/GenBank/DDBJ whole genome shotgun (WGS) entry which is preliminary data.</text>
</comment>
<dbReference type="AlphaFoldDB" id="A0A3N2C599"/>
<dbReference type="Proteomes" id="UP000266915">
    <property type="component" value="Unassembled WGS sequence"/>
</dbReference>